<evidence type="ECO:0000256" key="4">
    <source>
        <dbReference type="ARBA" id="ARBA00022729"/>
    </source>
</evidence>
<evidence type="ECO:0000256" key="1">
    <source>
        <dbReference type="ARBA" id="ARBA00004196"/>
    </source>
</evidence>
<comment type="similarity">
    <text evidence="2">Belongs to the bacterial solute-binding protein 5 family.</text>
</comment>
<reference evidence="7 8" key="1">
    <citation type="submission" date="2018-05" db="EMBL/GenBank/DDBJ databases">
        <title>Genomic Encyclopedia of Type Strains, Phase IV (KMG-V): Genome sequencing to study the core and pangenomes of soil and plant-associated prokaryotes.</title>
        <authorList>
            <person name="Whitman W."/>
        </authorList>
    </citation>
    <scope>NUCLEOTIDE SEQUENCE [LARGE SCALE GENOMIC DNA]</scope>
    <source>
        <strain evidence="7 8">SCZa-39</strain>
    </source>
</reference>
<keyword evidence="3" id="KW-0813">Transport</keyword>
<feature type="chain" id="PRO_5047269882" evidence="5">
    <location>
        <begin position="37"/>
        <end position="559"/>
    </location>
</feature>
<dbReference type="PANTHER" id="PTHR30290">
    <property type="entry name" value="PERIPLASMIC BINDING COMPONENT OF ABC TRANSPORTER"/>
    <property type="match status" value="1"/>
</dbReference>
<proteinExistence type="inferred from homology"/>
<protein>
    <submittedName>
        <fullName evidence="7">Peptide/nickel transport system substrate-binding protein</fullName>
    </submittedName>
</protein>
<keyword evidence="8" id="KW-1185">Reference proteome</keyword>
<name>A0ABX5KLE7_9BURK</name>
<sequence length="559" mass="60469">MNRGSRKPLRQAATAGVLLSALASLSACNQSDSAQAAQQSAAAKPVAGGTLTWGVTTEPACFDPHRSSQQNAFWVIRNYVDSLIYKQRDGSYSPWLAKSWSVSGDGKTYTFNLRDDVHFTDGTPFDAQAVKANFDYIIANVATTASSAALLAHLDHVEAVSPSVVHIVLKQADSTLLASLSSVSLGFISPKALAANHDLCGGGPGIVGTGPFVFSAYQRGQSATFTRNADYRWAPSAAQHQGPAWLDKVVYRFLPEASVRTGALSSGQVDLIEGVQPTDASVFDHVAGFQFFTGPSAATTSFTLNVNYTAWPTDDVRVRRALRDGFDVDGIVKSIYLGTVGRAWSNIGPDNPDYATALKGSWGNKVAEANRLLDQAGWTTRDSEGFRTKDGKRLTIEVGYPQPYIRDSRDVLIHAVQSALRQNVGLDLHLRITTAGEFENQKVTGRWSAYPNTENASDAAFELWDNLGDAGFLYRAVPARDAVLTGKINEARRLPVGDERRKLLAEIQQYAVDQAYIVPLYTPQYHLAAKANVHGVGFEPSLDGPSSAYELWVDKQGTS</sequence>
<evidence type="ECO:0000256" key="3">
    <source>
        <dbReference type="ARBA" id="ARBA00022448"/>
    </source>
</evidence>
<comment type="subcellular location">
    <subcellularLocation>
        <location evidence="1">Cell envelope</location>
    </subcellularLocation>
</comment>
<dbReference type="PROSITE" id="PS51257">
    <property type="entry name" value="PROKAR_LIPOPROTEIN"/>
    <property type="match status" value="1"/>
</dbReference>
<dbReference type="InterPro" id="IPR039424">
    <property type="entry name" value="SBP_5"/>
</dbReference>
<evidence type="ECO:0000313" key="8">
    <source>
        <dbReference type="Proteomes" id="UP000245712"/>
    </source>
</evidence>
<dbReference type="PIRSF" id="PIRSF002741">
    <property type="entry name" value="MppA"/>
    <property type="match status" value="1"/>
</dbReference>
<dbReference type="Gene3D" id="3.10.105.10">
    <property type="entry name" value="Dipeptide-binding Protein, Domain 3"/>
    <property type="match status" value="1"/>
</dbReference>
<evidence type="ECO:0000313" key="7">
    <source>
        <dbReference type="EMBL" id="PVX81660.1"/>
    </source>
</evidence>
<dbReference type="SUPFAM" id="SSF53850">
    <property type="entry name" value="Periplasmic binding protein-like II"/>
    <property type="match status" value="1"/>
</dbReference>
<accession>A0ABX5KLE7</accession>
<dbReference type="InterPro" id="IPR030678">
    <property type="entry name" value="Peptide/Ni-bd"/>
</dbReference>
<dbReference type="Gene3D" id="3.40.190.10">
    <property type="entry name" value="Periplasmic binding protein-like II"/>
    <property type="match status" value="1"/>
</dbReference>
<dbReference type="Proteomes" id="UP000245712">
    <property type="component" value="Unassembled WGS sequence"/>
</dbReference>
<organism evidence="7 8">
    <name type="scientific">Paraburkholderia unamae</name>
    <dbReference type="NCBI Taxonomy" id="219649"/>
    <lineage>
        <taxon>Bacteria</taxon>
        <taxon>Pseudomonadati</taxon>
        <taxon>Pseudomonadota</taxon>
        <taxon>Betaproteobacteria</taxon>
        <taxon>Burkholderiales</taxon>
        <taxon>Burkholderiaceae</taxon>
        <taxon>Paraburkholderia</taxon>
    </lineage>
</organism>
<dbReference type="Pfam" id="PF00496">
    <property type="entry name" value="SBP_bac_5"/>
    <property type="match status" value="1"/>
</dbReference>
<dbReference type="InterPro" id="IPR000914">
    <property type="entry name" value="SBP_5_dom"/>
</dbReference>
<feature type="signal peptide" evidence="5">
    <location>
        <begin position="1"/>
        <end position="36"/>
    </location>
</feature>
<evidence type="ECO:0000256" key="2">
    <source>
        <dbReference type="ARBA" id="ARBA00005695"/>
    </source>
</evidence>
<keyword evidence="4 5" id="KW-0732">Signal</keyword>
<evidence type="ECO:0000259" key="6">
    <source>
        <dbReference type="Pfam" id="PF00496"/>
    </source>
</evidence>
<feature type="domain" description="Solute-binding protein family 5" evidence="6">
    <location>
        <begin position="92"/>
        <end position="450"/>
    </location>
</feature>
<evidence type="ECO:0000256" key="5">
    <source>
        <dbReference type="SAM" id="SignalP"/>
    </source>
</evidence>
<dbReference type="PANTHER" id="PTHR30290:SF10">
    <property type="entry name" value="PERIPLASMIC OLIGOPEPTIDE-BINDING PROTEIN-RELATED"/>
    <property type="match status" value="1"/>
</dbReference>
<comment type="caution">
    <text evidence="7">The sequence shown here is derived from an EMBL/GenBank/DDBJ whole genome shotgun (WGS) entry which is preliminary data.</text>
</comment>
<dbReference type="EMBL" id="QEOB01000010">
    <property type="protein sequence ID" value="PVX81660.1"/>
    <property type="molecule type" value="Genomic_DNA"/>
</dbReference>
<gene>
    <name evidence="7" type="ORF">C7402_11064</name>
</gene>